<name>I3YFV4_THIV6</name>
<dbReference type="KEGG" id="tvi:Thivi_4048"/>
<dbReference type="eggNOG" id="COG3307">
    <property type="taxonomic scope" value="Bacteria"/>
</dbReference>
<dbReference type="RefSeq" id="WP_014780258.1">
    <property type="nucleotide sequence ID" value="NC_018012.1"/>
</dbReference>
<dbReference type="HOGENOM" id="CLU_2048676_0_0_6"/>
<proteinExistence type="predicted"/>
<dbReference type="STRING" id="765911.Thivi_4048"/>
<dbReference type="AlphaFoldDB" id="I3YFV4"/>
<evidence type="ECO:0000313" key="1">
    <source>
        <dbReference type="EMBL" id="AFL75872.1"/>
    </source>
</evidence>
<keyword evidence="2" id="KW-1185">Reference proteome</keyword>
<dbReference type="EMBL" id="CP003154">
    <property type="protein sequence ID" value="AFL75872.1"/>
    <property type="molecule type" value="Genomic_DNA"/>
</dbReference>
<reference evidence="1 2" key="1">
    <citation type="submission" date="2012-06" db="EMBL/GenBank/DDBJ databases">
        <title>Complete sequence of Thiocystis violascens DSM 198.</title>
        <authorList>
            <consortium name="US DOE Joint Genome Institute"/>
            <person name="Lucas S."/>
            <person name="Han J."/>
            <person name="Lapidus A."/>
            <person name="Cheng J.-F."/>
            <person name="Goodwin L."/>
            <person name="Pitluck S."/>
            <person name="Peters L."/>
            <person name="Ovchinnikova G."/>
            <person name="Teshima H."/>
            <person name="Detter J.C."/>
            <person name="Han C."/>
            <person name="Tapia R."/>
            <person name="Land M."/>
            <person name="Hauser L."/>
            <person name="Kyrpides N."/>
            <person name="Ivanova N."/>
            <person name="Pagani I."/>
            <person name="Vogl K."/>
            <person name="Liu Z."/>
            <person name="Frigaard N.-U."/>
            <person name="Bryant D."/>
            <person name="Woyke T."/>
        </authorList>
    </citation>
    <scope>NUCLEOTIDE SEQUENCE [LARGE SCALE GENOMIC DNA]</scope>
    <source>
        <strain evidence="2">ATCC 17096 / DSM 198 / 6111</strain>
    </source>
</reference>
<accession>I3YFV4</accession>
<evidence type="ECO:0000313" key="2">
    <source>
        <dbReference type="Proteomes" id="UP000006062"/>
    </source>
</evidence>
<protein>
    <submittedName>
        <fullName evidence="1">Uncharacterized protein</fullName>
    </submittedName>
</protein>
<dbReference type="OrthoDB" id="9772644at2"/>
<dbReference type="Proteomes" id="UP000006062">
    <property type="component" value="Chromosome"/>
</dbReference>
<sequence length="120" mass="13270">MIHVQHDGDMTSGAFLGFAGFDYIYHLVALAVVTDFLIDVRLPDFPFVLSPELVEGSKDDRKIALRGRHCIRSWFDKLTTNGCNVTTNGCNVTTNGCNVTTNGCNVIESLNCNRSYETYG</sequence>
<organism evidence="1 2">
    <name type="scientific">Thiocystis violascens (strain ATCC 17096 / DSM 198 / 6111)</name>
    <name type="common">Chromatium violascens</name>
    <dbReference type="NCBI Taxonomy" id="765911"/>
    <lineage>
        <taxon>Bacteria</taxon>
        <taxon>Pseudomonadati</taxon>
        <taxon>Pseudomonadota</taxon>
        <taxon>Gammaproteobacteria</taxon>
        <taxon>Chromatiales</taxon>
        <taxon>Chromatiaceae</taxon>
        <taxon>Thiocystis</taxon>
    </lineage>
</organism>
<gene>
    <name evidence="1" type="ordered locus">Thivi_4048</name>
</gene>